<protein>
    <submittedName>
        <fullName evidence="5">Cystatin domain containing protein</fullName>
    </submittedName>
</protein>
<keyword evidence="1" id="KW-0646">Protease inhibitor</keyword>
<dbReference type="Gene3D" id="3.10.450.10">
    <property type="match status" value="1"/>
</dbReference>
<dbReference type="AlphaFoldDB" id="A0A2P5B289"/>
<sequence length="256" mass="28540">MEKNEKESHSLSEIGGAASFSSPPCSPNRSKADSPSSRPLFTPASPTPPSPTPSSPPPQPIPSPSPSPSPSRSPTPSPTCSSTSFSSALEDFFSCDKEERDRRSRERSRRRIQLRAAGVKKTKKRKRKSEKYRISGQYVDREAFDKYAEQIENYGGFYLKMDRPLGFLGEIIQCPIDKEVIDAAKFALDEYNKSNGLSLELKRVLRANGEAACVILYYITFEATDGSFYEAMVEVGLENDPMNLEMIRPAIYHDIL</sequence>
<evidence type="ECO:0000256" key="3">
    <source>
        <dbReference type="SAM" id="MobiDB-lite"/>
    </source>
</evidence>
<evidence type="ECO:0000256" key="2">
    <source>
        <dbReference type="ARBA" id="ARBA00022704"/>
    </source>
</evidence>
<dbReference type="InterPro" id="IPR000010">
    <property type="entry name" value="Cystatin_dom"/>
</dbReference>
<reference evidence="6" key="1">
    <citation type="submission" date="2016-06" db="EMBL/GenBank/DDBJ databases">
        <title>Parallel loss of symbiosis genes in relatives of nitrogen-fixing non-legume Parasponia.</title>
        <authorList>
            <person name="Van Velzen R."/>
            <person name="Holmer R."/>
            <person name="Bu F."/>
            <person name="Rutten L."/>
            <person name="Van Zeijl A."/>
            <person name="Liu W."/>
            <person name="Santuari L."/>
            <person name="Cao Q."/>
            <person name="Sharma T."/>
            <person name="Shen D."/>
            <person name="Roswanjaya Y."/>
            <person name="Wardhani T."/>
            <person name="Kalhor M.S."/>
            <person name="Jansen J."/>
            <person name="Van den Hoogen J."/>
            <person name="Gungor B."/>
            <person name="Hartog M."/>
            <person name="Hontelez J."/>
            <person name="Verver J."/>
            <person name="Yang W.-C."/>
            <person name="Schijlen E."/>
            <person name="Repin R."/>
            <person name="Schilthuizen M."/>
            <person name="Schranz E."/>
            <person name="Heidstra R."/>
            <person name="Miyata K."/>
            <person name="Fedorova E."/>
            <person name="Kohlen W."/>
            <person name="Bisseling T."/>
            <person name="Smit S."/>
            <person name="Geurts R."/>
        </authorList>
    </citation>
    <scope>NUCLEOTIDE SEQUENCE [LARGE SCALE GENOMIC DNA]</scope>
    <source>
        <strain evidence="6">cv. RG33-2</strain>
    </source>
</reference>
<keyword evidence="6" id="KW-1185">Reference proteome</keyword>
<keyword evidence="2" id="KW-0789">Thiol protease inhibitor</keyword>
<feature type="region of interest" description="Disordered" evidence="3">
    <location>
        <begin position="1"/>
        <end position="85"/>
    </location>
</feature>
<dbReference type="EMBL" id="JXTC01000624">
    <property type="protein sequence ID" value="PON42891.1"/>
    <property type="molecule type" value="Genomic_DNA"/>
</dbReference>
<accession>A0A2P5B289</accession>
<evidence type="ECO:0000313" key="5">
    <source>
        <dbReference type="EMBL" id="PON42891.1"/>
    </source>
</evidence>
<evidence type="ECO:0000259" key="4">
    <source>
        <dbReference type="Pfam" id="PF00031"/>
    </source>
</evidence>
<evidence type="ECO:0000256" key="1">
    <source>
        <dbReference type="ARBA" id="ARBA00022690"/>
    </source>
</evidence>
<name>A0A2P5B289_TREOI</name>
<gene>
    <name evidence="5" type="ORF">TorRG33x02_334800</name>
</gene>
<proteinExistence type="predicted"/>
<comment type="caution">
    <text evidence="5">The sequence shown here is derived from an EMBL/GenBank/DDBJ whole genome shotgun (WGS) entry which is preliminary data.</text>
</comment>
<dbReference type="Pfam" id="PF00031">
    <property type="entry name" value="Cystatin"/>
    <property type="match status" value="1"/>
</dbReference>
<dbReference type="Proteomes" id="UP000237000">
    <property type="component" value="Unassembled WGS sequence"/>
</dbReference>
<feature type="compositionally biased region" description="Polar residues" evidence="3">
    <location>
        <begin position="19"/>
        <end position="39"/>
    </location>
</feature>
<dbReference type="PANTHER" id="PTHR31260">
    <property type="entry name" value="CYSTATIN/MONELLIN SUPERFAMILY PROTEIN"/>
    <property type="match status" value="1"/>
</dbReference>
<evidence type="ECO:0000313" key="6">
    <source>
        <dbReference type="Proteomes" id="UP000237000"/>
    </source>
</evidence>
<organism evidence="5 6">
    <name type="scientific">Trema orientale</name>
    <name type="common">Charcoal tree</name>
    <name type="synonym">Celtis orientalis</name>
    <dbReference type="NCBI Taxonomy" id="63057"/>
    <lineage>
        <taxon>Eukaryota</taxon>
        <taxon>Viridiplantae</taxon>
        <taxon>Streptophyta</taxon>
        <taxon>Embryophyta</taxon>
        <taxon>Tracheophyta</taxon>
        <taxon>Spermatophyta</taxon>
        <taxon>Magnoliopsida</taxon>
        <taxon>eudicotyledons</taxon>
        <taxon>Gunneridae</taxon>
        <taxon>Pentapetalae</taxon>
        <taxon>rosids</taxon>
        <taxon>fabids</taxon>
        <taxon>Rosales</taxon>
        <taxon>Cannabaceae</taxon>
        <taxon>Trema</taxon>
    </lineage>
</organism>
<dbReference type="InterPro" id="IPR046350">
    <property type="entry name" value="Cystatin_sf"/>
</dbReference>
<dbReference type="InterPro" id="IPR006462">
    <property type="entry name" value="MS5"/>
</dbReference>
<feature type="compositionally biased region" description="Pro residues" evidence="3">
    <location>
        <begin position="45"/>
        <end position="77"/>
    </location>
</feature>
<dbReference type="GO" id="GO:0004869">
    <property type="term" value="F:cysteine-type endopeptidase inhibitor activity"/>
    <property type="evidence" value="ECO:0007669"/>
    <property type="project" value="UniProtKB-KW"/>
</dbReference>
<dbReference type="OrthoDB" id="1596073at2759"/>
<dbReference type="SUPFAM" id="SSF54403">
    <property type="entry name" value="Cystatin/monellin"/>
    <property type="match status" value="1"/>
</dbReference>
<dbReference type="CDD" id="cd00042">
    <property type="entry name" value="CY"/>
    <property type="match status" value="1"/>
</dbReference>
<feature type="compositionally biased region" description="Basic and acidic residues" evidence="3">
    <location>
        <begin position="1"/>
        <end position="10"/>
    </location>
</feature>
<dbReference type="InParanoid" id="A0A2P5B289"/>
<feature type="domain" description="Cystatin" evidence="4">
    <location>
        <begin position="169"/>
        <end position="228"/>
    </location>
</feature>
<dbReference type="PANTHER" id="PTHR31260:SF28">
    <property type="entry name" value="CYSTATIN DOMAIN PROTEIN"/>
    <property type="match status" value="1"/>
</dbReference>